<dbReference type="AlphaFoldDB" id="A0A6N9YKH3"/>
<dbReference type="SUPFAM" id="SSF52540">
    <property type="entry name" value="P-loop containing nucleoside triphosphate hydrolases"/>
    <property type="match status" value="1"/>
</dbReference>
<gene>
    <name evidence="5" type="ORF">G1H11_09440</name>
</gene>
<name>A0A6N9YKH3_9ACTN</name>
<dbReference type="FunFam" id="3.40.50.300:FF:000134">
    <property type="entry name" value="Iron-enterobactin ABC transporter ATP-binding protein"/>
    <property type="match status" value="1"/>
</dbReference>
<dbReference type="InterPro" id="IPR003439">
    <property type="entry name" value="ABC_transporter-like_ATP-bd"/>
</dbReference>
<evidence type="ECO:0000256" key="2">
    <source>
        <dbReference type="ARBA" id="ARBA00022741"/>
    </source>
</evidence>
<proteinExistence type="predicted"/>
<keyword evidence="2" id="KW-0547">Nucleotide-binding</keyword>
<evidence type="ECO:0000256" key="1">
    <source>
        <dbReference type="ARBA" id="ARBA00022448"/>
    </source>
</evidence>
<keyword evidence="3 5" id="KW-0067">ATP-binding</keyword>
<protein>
    <submittedName>
        <fullName evidence="5">ABC transporter ATP-binding protein</fullName>
    </submittedName>
</protein>
<dbReference type="InterPro" id="IPR027417">
    <property type="entry name" value="P-loop_NTPase"/>
</dbReference>
<keyword evidence="1" id="KW-0813">Transport</keyword>
<dbReference type="SMART" id="SM00382">
    <property type="entry name" value="AAA"/>
    <property type="match status" value="1"/>
</dbReference>
<reference evidence="5 6" key="1">
    <citation type="submission" date="2020-02" db="EMBL/GenBank/DDBJ databases">
        <authorList>
            <person name="Li X.-J."/>
            <person name="Feng X.-M."/>
        </authorList>
    </citation>
    <scope>NUCLEOTIDE SEQUENCE [LARGE SCALE GENOMIC DNA]</scope>
    <source>
        <strain evidence="5 6">CGMCC 4.7225</strain>
    </source>
</reference>
<dbReference type="RefSeq" id="WP_163818452.1">
    <property type="nucleotide sequence ID" value="NZ_JAAGOB010000004.1"/>
</dbReference>
<comment type="caution">
    <text evidence="5">The sequence shown here is derived from an EMBL/GenBank/DDBJ whole genome shotgun (WGS) entry which is preliminary data.</text>
</comment>
<dbReference type="GO" id="GO:0016887">
    <property type="term" value="F:ATP hydrolysis activity"/>
    <property type="evidence" value="ECO:0007669"/>
    <property type="project" value="InterPro"/>
</dbReference>
<evidence type="ECO:0000313" key="6">
    <source>
        <dbReference type="Proteomes" id="UP000469185"/>
    </source>
</evidence>
<dbReference type="GO" id="GO:0005524">
    <property type="term" value="F:ATP binding"/>
    <property type="evidence" value="ECO:0007669"/>
    <property type="project" value="UniProtKB-KW"/>
</dbReference>
<evidence type="ECO:0000256" key="3">
    <source>
        <dbReference type="ARBA" id="ARBA00022840"/>
    </source>
</evidence>
<evidence type="ECO:0000259" key="4">
    <source>
        <dbReference type="PROSITE" id="PS50893"/>
    </source>
</evidence>
<dbReference type="Gene3D" id="3.40.50.300">
    <property type="entry name" value="P-loop containing nucleotide triphosphate hydrolases"/>
    <property type="match status" value="1"/>
</dbReference>
<dbReference type="Pfam" id="PF00005">
    <property type="entry name" value="ABC_tran"/>
    <property type="match status" value="1"/>
</dbReference>
<dbReference type="EMBL" id="JAAGOB010000004">
    <property type="protein sequence ID" value="NED95536.1"/>
    <property type="molecule type" value="Genomic_DNA"/>
</dbReference>
<keyword evidence="6" id="KW-1185">Reference proteome</keyword>
<sequence>MKVHELSWSIKGTVIIDGIVLHAPHGKITGLLGPNGSGKTTLLRAVARLARADRGAVHLDGSDLARLRRRDLARRLAVVEQHAGTDLDVSVLDVVLLGRTPYRSALQSDSEQDRRLAFEALAQVNMAEFASRRWNTLSGGEKQRVHLARALTQRPALLVLDEPTNHLDIAHALSLLALVQRAGLTTFAALHDLNLAAMYCDHLVVLREGRVVAGGAPHDVLTPELLMDVFDVRADVGRHPETGRPLLTFHPPGVVVPS</sequence>
<dbReference type="PANTHER" id="PTHR42794:SF2">
    <property type="entry name" value="ABC TRANSPORTER ATP-BINDING PROTEIN"/>
    <property type="match status" value="1"/>
</dbReference>
<accession>A0A6N9YKH3</accession>
<dbReference type="InterPro" id="IPR003593">
    <property type="entry name" value="AAA+_ATPase"/>
</dbReference>
<dbReference type="PANTHER" id="PTHR42794">
    <property type="entry name" value="HEMIN IMPORT ATP-BINDING PROTEIN HMUV"/>
    <property type="match status" value="1"/>
</dbReference>
<organism evidence="5 6">
    <name type="scientific">Phytoactinopolyspora alkaliphila</name>
    <dbReference type="NCBI Taxonomy" id="1783498"/>
    <lineage>
        <taxon>Bacteria</taxon>
        <taxon>Bacillati</taxon>
        <taxon>Actinomycetota</taxon>
        <taxon>Actinomycetes</taxon>
        <taxon>Jiangellales</taxon>
        <taxon>Jiangellaceae</taxon>
        <taxon>Phytoactinopolyspora</taxon>
    </lineage>
</organism>
<dbReference type="Proteomes" id="UP000469185">
    <property type="component" value="Unassembled WGS sequence"/>
</dbReference>
<dbReference type="PROSITE" id="PS50893">
    <property type="entry name" value="ABC_TRANSPORTER_2"/>
    <property type="match status" value="1"/>
</dbReference>
<dbReference type="CDD" id="cd03214">
    <property type="entry name" value="ABC_Iron-Siderophores_B12_Hemin"/>
    <property type="match status" value="1"/>
</dbReference>
<evidence type="ECO:0000313" key="5">
    <source>
        <dbReference type="EMBL" id="NED95536.1"/>
    </source>
</evidence>
<feature type="domain" description="ABC transporter" evidence="4">
    <location>
        <begin position="1"/>
        <end position="233"/>
    </location>
</feature>